<dbReference type="GO" id="GO:0009408">
    <property type="term" value="P:response to heat"/>
    <property type="evidence" value="ECO:0007669"/>
    <property type="project" value="InterPro"/>
</dbReference>
<proteinExistence type="inferred from homology"/>
<evidence type="ECO:0000256" key="1">
    <source>
        <dbReference type="ARBA" id="ARBA00023016"/>
    </source>
</evidence>
<dbReference type="PROSITE" id="PS01031">
    <property type="entry name" value="SHSP"/>
    <property type="match status" value="1"/>
</dbReference>
<protein>
    <submittedName>
        <fullName evidence="5">Hsp20/alpha crystallin family protein</fullName>
    </submittedName>
</protein>
<dbReference type="Pfam" id="PF00011">
    <property type="entry name" value="HSP20"/>
    <property type="match status" value="1"/>
</dbReference>
<reference evidence="5" key="2">
    <citation type="submission" date="2021-04" db="EMBL/GenBank/DDBJ databases">
        <authorList>
            <person name="Gilroy R."/>
        </authorList>
    </citation>
    <scope>NUCLEOTIDE SEQUENCE</scope>
    <source>
        <strain evidence="5">CHK186-16707</strain>
    </source>
</reference>
<evidence type="ECO:0000256" key="3">
    <source>
        <dbReference type="RuleBase" id="RU003616"/>
    </source>
</evidence>
<dbReference type="AlphaFoldDB" id="A0A9D2HFC1"/>
<comment type="caution">
    <text evidence="5">The sequence shown here is derived from an EMBL/GenBank/DDBJ whole genome shotgun (WGS) entry which is preliminary data.</text>
</comment>
<keyword evidence="1" id="KW-0346">Stress response</keyword>
<comment type="similarity">
    <text evidence="2 3">Belongs to the small heat shock protein (HSP20) family.</text>
</comment>
<organism evidence="5 6">
    <name type="scientific">Candidatus Mailhella merdigallinarum</name>
    <dbReference type="NCBI Taxonomy" id="2838658"/>
    <lineage>
        <taxon>Bacteria</taxon>
        <taxon>Pseudomonadati</taxon>
        <taxon>Thermodesulfobacteriota</taxon>
        <taxon>Desulfovibrionia</taxon>
        <taxon>Desulfovibrionales</taxon>
        <taxon>Desulfovibrionaceae</taxon>
        <taxon>Mailhella</taxon>
    </lineage>
</organism>
<dbReference type="InterPro" id="IPR002068">
    <property type="entry name" value="A-crystallin/Hsp20_dom"/>
</dbReference>
<dbReference type="EMBL" id="DXAN01000020">
    <property type="protein sequence ID" value="HJA08765.1"/>
    <property type="molecule type" value="Genomic_DNA"/>
</dbReference>
<accession>A0A9D2HFC1</accession>
<dbReference type="PANTHER" id="PTHR46733">
    <property type="entry name" value="26.5 KDA HEAT SHOCK PROTEIN, MITOCHONDRIAL"/>
    <property type="match status" value="1"/>
</dbReference>
<dbReference type="SUPFAM" id="SSF49764">
    <property type="entry name" value="HSP20-like chaperones"/>
    <property type="match status" value="1"/>
</dbReference>
<gene>
    <name evidence="5" type="ORF">H9962_06220</name>
</gene>
<dbReference type="CDD" id="cd06464">
    <property type="entry name" value="ACD_sHsps-like"/>
    <property type="match status" value="1"/>
</dbReference>
<evidence type="ECO:0000259" key="4">
    <source>
        <dbReference type="PROSITE" id="PS01031"/>
    </source>
</evidence>
<evidence type="ECO:0000313" key="6">
    <source>
        <dbReference type="Proteomes" id="UP000824225"/>
    </source>
</evidence>
<dbReference type="Proteomes" id="UP000824225">
    <property type="component" value="Unassembled WGS sequence"/>
</dbReference>
<dbReference type="Gene3D" id="2.60.40.790">
    <property type="match status" value="1"/>
</dbReference>
<reference evidence="5" key="1">
    <citation type="journal article" date="2021" name="PeerJ">
        <title>Extensive microbial diversity within the chicken gut microbiome revealed by metagenomics and culture.</title>
        <authorList>
            <person name="Gilroy R."/>
            <person name="Ravi A."/>
            <person name="Getino M."/>
            <person name="Pursley I."/>
            <person name="Horton D.L."/>
            <person name="Alikhan N.F."/>
            <person name="Baker D."/>
            <person name="Gharbi K."/>
            <person name="Hall N."/>
            <person name="Watson M."/>
            <person name="Adriaenssens E.M."/>
            <person name="Foster-Nyarko E."/>
            <person name="Jarju S."/>
            <person name="Secka A."/>
            <person name="Antonio M."/>
            <person name="Oren A."/>
            <person name="Chaudhuri R.R."/>
            <person name="La Ragione R."/>
            <person name="Hildebrand F."/>
            <person name="Pallen M.J."/>
        </authorList>
    </citation>
    <scope>NUCLEOTIDE SEQUENCE</scope>
    <source>
        <strain evidence="5">CHK186-16707</strain>
    </source>
</reference>
<dbReference type="InterPro" id="IPR008978">
    <property type="entry name" value="HSP20-like_chaperone"/>
</dbReference>
<name>A0A9D2HFC1_9BACT</name>
<evidence type="ECO:0000256" key="2">
    <source>
        <dbReference type="PROSITE-ProRule" id="PRU00285"/>
    </source>
</evidence>
<dbReference type="PANTHER" id="PTHR46733:SF4">
    <property type="entry name" value="HEAT SHOCK PROTEIN 21, CHLOROPLASTIC"/>
    <property type="match status" value="1"/>
</dbReference>
<sequence>MHLRAYDKTHRPRVRPATDIVERPDGIFVLVNLPGVAREDLTVEADHRQLSIRGISRYDRSDRAPGGEAVLALEFVEVEYEMRIALSSAQDSETIRAHLKNGVLSVLLPRRRAHGPHTVPINVEED</sequence>
<evidence type="ECO:0000313" key="5">
    <source>
        <dbReference type="EMBL" id="HJA08765.1"/>
    </source>
</evidence>
<feature type="domain" description="SHSP" evidence="4">
    <location>
        <begin position="9"/>
        <end position="124"/>
    </location>
</feature>
<dbReference type="InterPro" id="IPR044587">
    <property type="entry name" value="HSP21-like"/>
</dbReference>